<sequence>MDTDEWSRRRREAAGAHAEALDRRRRADARRAQEMLDGFAAAAAAAGLPAEALRVQGYGGRGSARTDTTGWYLRADRTVAVGTDGSFYVLTARLSVTDRLRGVTLRPAEPPLVIGSGGKDGDSIDLATALERLLPGWGARD</sequence>
<dbReference type="Proteomes" id="UP000280726">
    <property type="component" value="Unassembled WGS sequence"/>
</dbReference>
<accession>A0A3N4YZQ9</accession>
<proteinExistence type="predicted"/>
<dbReference type="RefSeq" id="WP_123913807.1">
    <property type="nucleotide sequence ID" value="NZ_RKRA01000001.1"/>
</dbReference>
<feature type="region of interest" description="Disordered" evidence="1">
    <location>
        <begin position="1"/>
        <end position="25"/>
    </location>
</feature>
<name>A0A3N4YZQ9_9MICO</name>
<dbReference type="OrthoDB" id="3254362at2"/>
<evidence type="ECO:0000313" key="3">
    <source>
        <dbReference type="Proteomes" id="UP000280726"/>
    </source>
</evidence>
<gene>
    <name evidence="2" type="ORF">EDD32_0189</name>
</gene>
<dbReference type="AlphaFoldDB" id="A0A3N4YZQ9"/>
<dbReference type="EMBL" id="RKRA01000001">
    <property type="protein sequence ID" value="RPF25777.1"/>
    <property type="molecule type" value="Genomic_DNA"/>
</dbReference>
<comment type="caution">
    <text evidence="2">The sequence shown here is derived from an EMBL/GenBank/DDBJ whole genome shotgun (WGS) entry which is preliminary data.</text>
</comment>
<organism evidence="2 3">
    <name type="scientific">Georgenia muralis</name>
    <dbReference type="NCBI Taxonomy" id="154117"/>
    <lineage>
        <taxon>Bacteria</taxon>
        <taxon>Bacillati</taxon>
        <taxon>Actinomycetota</taxon>
        <taxon>Actinomycetes</taxon>
        <taxon>Micrococcales</taxon>
        <taxon>Bogoriellaceae</taxon>
        <taxon>Georgenia</taxon>
    </lineage>
</organism>
<evidence type="ECO:0000313" key="2">
    <source>
        <dbReference type="EMBL" id="RPF25777.1"/>
    </source>
</evidence>
<keyword evidence="3" id="KW-1185">Reference proteome</keyword>
<reference evidence="2 3" key="1">
    <citation type="submission" date="2018-11" db="EMBL/GenBank/DDBJ databases">
        <title>Sequencing the genomes of 1000 actinobacteria strains.</title>
        <authorList>
            <person name="Klenk H.-P."/>
        </authorList>
    </citation>
    <scope>NUCLEOTIDE SEQUENCE [LARGE SCALE GENOMIC DNA]</scope>
    <source>
        <strain evidence="2 3">DSM 14418</strain>
    </source>
</reference>
<protein>
    <submittedName>
        <fullName evidence="2">Uncharacterized protein</fullName>
    </submittedName>
</protein>
<evidence type="ECO:0000256" key="1">
    <source>
        <dbReference type="SAM" id="MobiDB-lite"/>
    </source>
</evidence>